<proteinExistence type="predicted"/>
<dbReference type="PANTHER" id="PTHR47691:SF3">
    <property type="entry name" value="HTH-TYPE TRANSCRIPTIONAL REGULATOR RV0890C-RELATED"/>
    <property type="match status" value="1"/>
</dbReference>
<name>A0A2M8QAE4_9CHLR</name>
<dbReference type="InterPro" id="IPR011990">
    <property type="entry name" value="TPR-like_helical_dom_sf"/>
</dbReference>
<organism evidence="2 3">
    <name type="scientific">Candidatus Thermofonsia Clade 3 bacterium</name>
    <dbReference type="NCBI Taxonomy" id="2364212"/>
    <lineage>
        <taxon>Bacteria</taxon>
        <taxon>Bacillati</taxon>
        <taxon>Chloroflexota</taxon>
        <taxon>Candidatus Thermofontia</taxon>
        <taxon>Candidatus Thermofonsia Clade 3</taxon>
    </lineage>
</organism>
<reference evidence="2 3" key="1">
    <citation type="submission" date="2017-11" db="EMBL/GenBank/DDBJ databases">
        <title>Evolution of Phototrophy in the Chloroflexi Phylum Driven by Horizontal Gene Transfer.</title>
        <authorList>
            <person name="Ward L.M."/>
            <person name="Hemp J."/>
            <person name="Shih P.M."/>
            <person name="Mcglynn S.E."/>
            <person name="Fischer W."/>
        </authorList>
    </citation>
    <scope>NUCLEOTIDE SEQUENCE [LARGE SCALE GENOMIC DNA]</scope>
    <source>
        <strain evidence="2">JP3_7</strain>
    </source>
</reference>
<dbReference type="Proteomes" id="UP000230790">
    <property type="component" value="Unassembled WGS sequence"/>
</dbReference>
<dbReference type="Pfam" id="PF13181">
    <property type="entry name" value="TPR_8"/>
    <property type="match status" value="1"/>
</dbReference>
<dbReference type="AlphaFoldDB" id="A0A2M8QAE4"/>
<evidence type="ECO:0000259" key="1">
    <source>
        <dbReference type="Pfam" id="PF00931"/>
    </source>
</evidence>
<dbReference type="InterPro" id="IPR002182">
    <property type="entry name" value="NB-ARC"/>
</dbReference>
<dbReference type="Gene3D" id="3.40.50.300">
    <property type="entry name" value="P-loop containing nucleotide triphosphate hydrolases"/>
    <property type="match status" value="1"/>
</dbReference>
<dbReference type="Gene3D" id="1.25.40.10">
    <property type="entry name" value="Tetratricopeptide repeat domain"/>
    <property type="match status" value="3"/>
</dbReference>
<evidence type="ECO:0000313" key="2">
    <source>
        <dbReference type="EMBL" id="PJF46730.1"/>
    </source>
</evidence>
<dbReference type="EMBL" id="PGTN01000103">
    <property type="protein sequence ID" value="PJF46730.1"/>
    <property type="molecule type" value="Genomic_DNA"/>
</dbReference>
<comment type="caution">
    <text evidence="2">The sequence shown here is derived from an EMBL/GenBank/DDBJ whole genome shotgun (WGS) entry which is preliminary data.</text>
</comment>
<evidence type="ECO:0000313" key="3">
    <source>
        <dbReference type="Proteomes" id="UP000230790"/>
    </source>
</evidence>
<dbReference type="SUPFAM" id="SSF52540">
    <property type="entry name" value="P-loop containing nucleoside triphosphate hydrolases"/>
    <property type="match status" value="1"/>
</dbReference>
<accession>A0A2M8QAE4</accession>
<dbReference type="PANTHER" id="PTHR47691">
    <property type="entry name" value="REGULATOR-RELATED"/>
    <property type="match status" value="1"/>
</dbReference>
<dbReference type="PRINTS" id="PR00364">
    <property type="entry name" value="DISEASERSIST"/>
</dbReference>
<dbReference type="GO" id="GO:0043531">
    <property type="term" value="F:ADP binding"/>
    <property type="evidence" value="ECO:0007669"/>
    <property type="project" value="InterPro"/>
</dbReference>
<dbReference type="SUPFAM" id="SSF48452">
    <property type="entry name" value="TPR-like"/>
    <property type="match status" value="2"/>
</dbReference>
<sequence>MRAIRCALPSTMKCRCALSSPPRAGNWARWCATRCRSTSRPIRPLAHTLSSSACTIIGPASARPRLPRRPRVPCTVRCCCPHWPLCAEPLPRHWSCASLFTAGLQCAWLMSGLLSPQLVRGMLRLWSSPQALAQHPLARSHMVAAVQAEQGCDAVAALRYLIERAIELAWPHDMAEWRGRRKRMLIEAHYLRGEPLKQVSEALHLNERSARRVLGEALDDLAAAINQLEQRALETPAALRVNLAPSLAQHPLLIGREELLAQIVDRLTQPAPVVALWGMPGIGKSALLTYAANHAQVIRQFPDGVLWADLGPAQATPAELLRNWSSALGASVLDLAALGDDVRMLSGWVQRALADRRMLIVLNDVDDIARARVLLLGGPACGYLIAARRVEVAVALAPVHHVAVPLFSPQQARALLTTLAPVLAEVGAEALEPILEWCGGLPLALVLVGRYLARVTHAQQPRRLRAVLDQLRDVRGRQTLFTGAEGAPLGELGRIVQAQIAQLAPSHARALYSLAALPPRPAEFDETTVLTMLAGDVSALDALVDAGLLTCAGGWYSLHPVVRDVMWADARAAEARQIGQARLLEIAQAVAEGKSRIADFAPHERALLLAAVNTVVEEGHAAVARALALRVAPILDACGRLHMADALLTLGGSSGAQDADAVQLKACHARILARLGRLDAAKAQAEQALALAEVNAPALLPLALAAQAQVRLSSGHVAGALEACARGLALDPPAPEVKLLLLRLRGSALVNLGRYTEGADVLRQALELARAHGLLEEQARLTYALAAMARQQRRYDEAEIVAEQCLHLAQQAEMSEQEVLALTLLGIVANERGQPARAATCFAQAEPPARRLGLPYLLIFLRHAQGVSAMRQQDWSRAEAALREALAHSMTAGWSGLAGNVSIELGECLLAMGQPAQAEAVCWEGLARAEAGGYADVAALLKYVLARAAYARGEMEAARRLAEAALAQVQRSGHYRAGEIAAWAAATFG</sequence>
<dbReference type="InterPro" id="IPR027417">
    <property type="entry name" value="P-loop_NTPase"/>
</dbReference>
<dbReference type="SMART" id="SM00028">
    <property type="entry name" value="TPR"/>
    <property type="match status" value="7"/>
</dbReference>
<dbReference type="Pfam" id="PF00931">
    <property type="entry name" value="NB-ARC"/>
    <property type="match status" value="1"/>
</dbReference>
<gene>
    <name evidence="2" type="ORF">CUN48_12315</name>
</gene>
<protein>
    <recommendedName>
        <fullName evidence="1">NB-ARC domain-containing protein</fullName>
    </recommendedName>
</protein>
<feature type="domain" description="NB-ARC" evidence="1">
    <location>
        <begin position="257"/>
        <end position="416"/>
    </location>
</feature>
<dbReference type="InterPro" id="IPR019734">
    <property type="entry name" value="TPR_rpt"/>
</dbReference>